<evidence type="ECO:0000313" key="2">
    <source>
        <dbReference type="EMBL" id="KEO84239.1"/>
    </source>
</evidence>
<dbReference type="Gene3D" id="3.10.180.10">
    <property type="entry name" value="2,3-Dihydroxybiphenyl 1,2-Dioxygenase, domain 1"/>
    <property type="match status" value="1"/>
</dbReference>
<dbReference type="Pfam" id="PF00903">
    <property type="entry name" value="Glyoxalase"/>
    <property type="match status" value="1"/>
</dbReference>
<comment type="caution">
    <text evidence="2">The sequence shown here is derived from an EMBL/GenBank/DDBJ whole genome shotgun (WGS) entry which is preliminary data.</text>
</comment>
<dbReference type="InterPro" id="IPR029068">
    <property type="entry name" value="Glyas_Bleomycin-R_OHBP_Dase"/>
</dbReference>
<accession>A0A074LT99</accession>
<dbReference type="RefSeq" id="WP_038085338.1">
    <property type="nucleotide sequence ID" value="NZ_JMIR01000005.1"/>
</dbReference>
<gene>
    <name evidence="2" type="ORF">EL26_05595</name>
</gene>
<name>A0A074LT99_9BACL</name>
<sequence length="200" mass="23279">MKFRHVTFFTNVVREMQEFYTNVLQMPLEAESETRFTVRAGATLVTFEETVDDVPFYHFAFALNTEFFEEMKARVTERTPLLGKNGYTLFQSQIWHTSEQIYFDDPQRNVVEILGLPQKTEVSSDKWIRLLEVGRPVRNVTEFVASEEAQAWPTIFRAESDTFSFYGDTSGVFVVVQEGRPWFPTDRPATVHGLKLEIEK</sequence>
<dbReference type="eggNOG" id="COG0346">
    <property type="taxonomic scope" value="Bacteria"/>
</dbReference>
<proteinExistence type="predicted"/>
<reference evidence="2 3" key="1">
    <citation type="journal article" date="2013" name="Int. J. Syst. Evol. Microbiol.">
        <title>Tumebacillus flagellatus sp. nov., an alpha-amylase/pullulanase-producing bacterium isolated from cassava wastewater.</title>
        <authorList>
            <person name="Wang Q."/>
            <person name="Xie N."/>
            <person name="Qin Y."/>
            <person name="Shen N."/>
            <person name="Zhu J."/>
            <person name="Mi H."/>
            <person name="Huang R."/>
        </authorList>
    </citation>
    <scope>NUCLEOTIDE SEQUENCE [LARGE SCALE GENOMIC DNA]</scope>
    <source>
        <strain evidence="2 3">GST4</strain>
    </source>
</reference>
<dbReference type="STRING" id="1157490.EL26_05595"/>
<organism evidence="2 3">
    <name type="scientific">Tumebacillus flagellatus</name>
    <dbReference type="NCBI Taxonomy" id="1157490"/>
    <lineage>
        <taxon>Bacteria</taxon>
        <taxon>Bacillati</taxon>
        <taxon>Bacillota</taxon>
        <taxon>Bacilli</taxon>
        <taxon>Bacillales</taxon>
        <taxon>Alicyclobacillaceae</taxon>
        <taxon>Tumebacillus</taxon>
    </lineage>
</organism>
<dbReference type="AlphaFoldDB" id="A0A074LT99"/>
<dbReference type="SUPFAM" id="SSF54593">
    <property type="entry name" value="Glyoxalase/Bleomycin resistance protein/Dihydroxybiphenyl dioxygenase"/>
    <property type="match status" value="1"/>
</dbReference>
<dbReference type="EMBL" id="JMIR01000005">
    <property type="protein sequence ID" value="KEO84239.1"/>
    <property type="molecule type" value="Genomic_DNA"/>
</dbReference>
<evidence type="ECO:0000259" key="1">
    <source>
        <dbReference type="Pfam" id="PF00903"/>
    </source>
</evidence>
<evidence type="ECO:0000313" key="3">
    <source>
        <dbReference type="Proteomes" id="UP000027931"/>
    </source>
</evidence>
<dbReference type="Proteomes" id="UP000027931">
    <property type="component" value="Unassembled WGS sequence"/>
</dbReference>
<protein>
    <recommendedName>
        <fullName evidence="1">Glyoxalase/fosfomycin resistance/dioxygenase domain-containing protein</fullName>
    </recommendedName>
</protein>
<feature type="domain" description="Glyoxalase/fosfomycin resistance/dioxygenase" evidence="1">
    <location>
        <begin position="3"/>
        <end position="113"/>
    </location>
</feature>
<dbReference type="OrthoDB" id="9813911at2"/>
<dbReference type="InterPro" id="IPR004360">
    <property type="entry name" value="Glyas_Fos-R_dOase_dom"/>
</dbReference>
<keyword evidence="3" id="KW-1185">Reference proteome</keyword>